<protein>
    <submittedName>
        <fullName evidence="1">Uncharacterized protein</fullName>
    </submittedName>
</protein>
<accession>A0AAV3Y4H0</accession>
<organism evidence="1 2">
    <name type="scientific">Plakobranchus ocellatus</name>
    <dbReference type="NCBI Taxonomy" id="259542"/>
    <lineage>
        <taxon>Eukaryota</taxon>
        <taxon>Metazoa</taxon>
        <taxon>Spiralia</taxon>
        <taxon>Lophotrochozoa</taxon>
        <taxon>Mollusca</taxon>
        <taxon>Gastropoda</taxon>
        <taxon>Heterobranchia</taxon>
        <taxon>Euthyneura</taxon>
        <taxon>Panpulmonata</taxon>
        <taxon>Sacoglossa</taxon>
        <taxon>Placobranchoidea</taxon>
        <taxon>Plakobranchidae</taxon>
        <taxon>Plakobranchus</taxon>
    </lineage>
</organism>
<proteinExistence type="predicted"/>
<dbReference type="EMBL" id="BLXT01000545">
    <property type="protein sequence ID" value="GFN78090.1"/>
    <property type="molecule type" value="Genomic_DNA"/>
</dbReference>
<keyword evidence="2" id="KW-1185">Reference proteome</keyword>
<dbReference type="AlphaFoldDB" id="A0AAV3Y4H0"/>
<gene>
    <name evidence="1" type="ORF">PoB_000459600</name>
</gene>
<evidence type="ECO:0000313" key="1">
    <source>
        <dbReference type="EMBL" id="GFN78090.1"/>
    </source>
</evidence>
<sequence>MYLDMIAANRRVKARLHEAIRYQISPHRHQRLNVINREVEERLRMTEMTLRRLTHDLPQRTRDFLVSQPVKLKDLVLLWPSSPHGNQRLNTISLEVEDRLRMAQMTLRRLTHDLPQRTRDFLELPRLTSEERVNMNLDILKAVNRRFKARLQEERRYQTHRTCPLCRHVMEASSKS</sequence>
<evidence type="ECO:0000313" key="2">
    <source>
        <dbReference type="Proteomes" id="UP000735302"/>
    </source>
</evidence>
<reference evidence="1 2" key="1">
    <citation type="journal article" date="2021" name="Elife">
        <title>Chloroplast acquisition without the gene transfer in kleptoplastic sea slugs, Plakobranchus ocellatus.</title>
        <authorList>
            <person name="Maeda T."/>
            <person name="Takahashi S."/>
            <person name="Yoshida T."/>
            <person name="Shimamura S."/>
            <person name="Takaki Y."/>
            <person name="Nagai Y."/>
            <person name="Toyoda A."/>
            <person name="Suzuki Y."/>
            <person name="Arimoto A."/>
            <person name="Ishii H."/>
            <person name="Satoh N."/>
            <person name="Nishiyama T."/>
            <person name="Hasebe M."/>
            <person name="Maruyama T."/>
            <person name="Minagawa J."/>
            <person name="Obokata J."/>
            <person name="Shigenobu S."/>
        </authorList>
    </citation>
    <scope>NUCLEOTIDE SEQUENCE [LARGE SCALE GENOMIC DNA]</scope>
</reference>
<name>A0AAV3Y4H0_9GAST</name>
<comment type="caution">
    <text evidence="1">The sequence shown here is derived from an EMBL/GenBank/DDBJ whole genome shotgun (WGS) entry which is preliminary data.</text>
</comment>
<dbReference type="Proteomes" id="UP000735302">
    <property type="component" value="Unassembled WGS sequence"/>
</dbReference>